<organism evidence="4 5">
    <name type="scientific">Polaribacter ponticola</name>
    <dbReference type="NCBI Taxonomy" id="2978475"/>
    <lineage>
        <taxon>Bacteria</taxon>
        <taxon>Pseudomonadati</taxon>
        <taxon>Bacteroidota</taxon>
        <taxon>Flavobacteriia</taxon>
        <taxon>Flavobacteriales</taxon>
        <taxon>Flavobacteriaceae</taxon>
    </lineage>
</organism>
<protein>
    <submittedName>
        <fullName evidence="4">TetR/AcrR family transcriptional regulator</fullName>
    </submittedName>
</protein>
<reference evidence="4" key="1">
    <citation type="submission" date="2023-02" db="EMBL/GenBank/DDBJ databases">
        <title>Polaribacter ponticola sp. nov., isolated from seawater.</title>
        <authorList>
            <person name="Baek J.H."/>
            <person name="Kim J.M."/>
            <person name="Choi D.G."/>
            <person name="Jeon C.O."/>
        </authorList>
    </citation>
    <scope>NUCLEOTIDE SEQUENCE</scope>
    <source>
        <strain evidence="4">MSW5</strain>
    </source>
</reference>
<keyword evidence="5" id="KW-1185">Reference proteome</keyword>
<keyword evidence="1 2" id="KW-0238">DNA-binding</keyword>
<evidence type="ECO:0000313" key="4">
    <source>
        <dbReference type="EMBL" id="MDD7913060.1"/>
    </source>
</evidence>
<dbReference type="EMBL" id="JAOSLC020000002">
    <property type="protein sequence ID" value="MDD7913060.1"/>
    <property type="molecule type" value="Genomic_DNA"/>
</dbReference>
<dbReference type="Pfam" id="PF00440">
    <property type="entry name" value="TetR_N"/>
    <property type="match status" value="1"/>
</dbReference>
<dbReference type="Proteomes" id="UP001151478">
    <property type="component" value="Unassembled WGS sequence"/>
</dbReference>
<dbReference type="InterPro" id="IPR009057">
    <property type="entry name" value="Homeodomain-like_sf"/>
</dbReference>
<sequence length="224" mass="26207">MQELLKNIKIQVNEKTFIKNPETSELGKRIVEQSITLIDEIGFDAFTFRKLGVIISSNESSIYRYFENKHKLLLYLTSWYWAWMEYQIVLQTYSIPNASEKLEKIISIITAKNKSDSNFSHINEKLLNKIVINEYSKSFLTKEVDAENKEGYFSIYKRLITRIKNVIIQINKNYPFPASLASTLVEGSLHQHFLADHFPTITDCGKQHPSQKFYTHLIFNTLKK</sequence>
<evidence type="ECO:0000313" key="5">
    <source>
        <dbReference type="Proteomes" id="UP001151478"/>
    </source>
</evidence>
<comment type="caution">
    <text evidence="4">The sequence shown here is derived from an EMBL/GenBank/DDBJ whole genome shotgun (WGS) entry which is preliminary data.</text>
</comment>
<evidence type="ECO:0000256" key="2">
    <source>
        <dbReference type="PROSITE-ProRule" id="PRU00335"/>
    </source>
</evidence>
<feature type="DNA-binding region" description="H-T-H motif" evidence="2">
    <location>
        <begin position="47"/>
        <end position="66"/>
    </location>
</feature>
<name>A0ABT5S4M6_9FLAO</name>
<dbReference type="InterPro" id="IPR001647">
    <property type="entry name" value="HTH_TetR"/>
</dbReference>
<accession>A0ABT5S4M6</accession>
<gene>
    <name evidence="4" type="ORF">N5A56_000805</name>
</gene>
<dbReference type="RefSeq" id="WP_265724222.1">
    <property type="nucleotide sequence ID" value="NZ_JAOSLC020000002.1"/>
</dbReference>
<dbReference type="SUPFAM" id="SSF46689">
    <property type="entry name" value="Homeodomain-like"/>
    <property type="match status" value="1"/>
</dbReference>
<proteinExistence type="predicted"/>
<dbReference type="PROSITE" id="PS50977">
    <property type="entry name" value="HTH_TETR_2"/>
    <property type="match status" value="1"/>
</dbReference>
<dbReference type="Gene3D" id="1.10.357.10">
    <property type="entry name" value="Tetracycline Repressor, domain 2"/>
    <property type="match status" value="1"/>
</dbReference>
<evidence type="ECO:0000256" key="1">
    <source>
        <dbReference type="ARBA" id="ARBA00023125"/>
    </source>
</evidence>
<feature type="domain" description="HTH tetR-type" evidence="3">
    <location>
        <begin position="24"/>
        <end position="84"/>
    </location>
</feature>
<evidence type="ECO:0000259" key="3">
    <source>
        <dbReference type="PROSITE" id="PS50977"/>
    </source>
</evidence>